<keyword evidence="3" id="KW-0611">Plant defense</keyword>
<dbReference type="CDD" id="cd14798">
    <property type="entry name" value="RX-CC_like"/>
    <property type="match status" value="1"/>
</dbReference>
<dbReference type="SUPFAM" id="SSF52058">
    <property type="entry name" value="L domain-like"/>
    <property type="match status" value="1"/>
</dbReference>
<dbReference type="InterPro" id="IPR038005">
    <property type="entry name" value="RX-like_CC"/>
</dbReference>
<evidence type="ECO:0000256" key="4">
    <source>
        <dbReference type="ARBA" id="ARBA00022840"/>
    </source>
</evidence>
<dbReference type="InterPro" id="IPR041118">
    <property type="entry name" value="Rx_N"/>
</dbReference>
<gene>
    <name evidence="6" type="ORF">FSB_LOCUS15181</name>
</gene>
<dbReference type="InterPro" id="IPR042197">
    <property type="entry name" value="Apaf_helical"/>
</dbReference>
<reference evidence="6" key="1">
    <citation type="submission" date="2018-02" db="EMBL/GenBank/DDBJ databases">
        <authorList>
            <person name="Cohen D.B."/>
            <person name="Kent A.D."/>
        </authorList>
    </citation>
    <scope>NUCLEOTIDE SEQUENCE</scope>
</reference>
<dbReference type="GO" id="GO:0051707">
    <property type="term" value="P:response to other organism"/>
    <property type="evidence" value="ECO:0007669"/>
    <property type="project" value="UniProtKB-ARBA"/>
</dbReference>
<dbReference type="Gene3D" id="1.10.8.430">
    <property type="entry name" value="Helical domain of apoptotic protease-activating factors"/>
    <property type="match status" value="1"/>
</dbReference>
<evidence type="ECO:0000256" key="3">
    <source>
        <dbReference type="ARBA" id="ARBA00022821"/>
    </source>
</evidence>
<evidence type="ECO:0000256" key="2">
    <source>
        <dbReference type="ARBA" id="ARBA00022741"/>
    </source>
</evidence>
<dbReference type="GO" id="GO:0006952">
    <property type="term" value="P:defense response"/>
    <property type="evidence" value="ECO:0007669"/>
    <property type="project" value="UniProtKB-KW"/>
</dbReference>
<keyword evidence="1" id="KW-0677">Repeat</keyword>
<dbReference type="Pfam" id="PF18052">
    <property type="entry name" value="Rx_N"/>
    <property type="match status" value="1"/>
</dbReference>
<keyword evidence="4" id="KW-0067">ATP-binding</keyword>
<proteinExistence type="predicted"/>
<dbReference type="AlphaFoldDB" id="A0A2N9FK90"/>
<name>A0A2N9FK90_FAGSY</name>
<dbReference type="EMBL" id="OIVN01000911">
    <property type="protein sequence ID" value="SPC87299.1"/>
    <property type="molecule type" value="Genomic_DNA"/>
</dbReference>
<keyword evidence="2" id="KW-0547">Nucleotide-binding</keyword>
<dbReference type="SUPFAM" id="SSF52540">
    <property type="entry name" value="P-loop containing nucleoside triphosphate hydrolases"/>
    <property type="match status" value="1"/>
</dbReference>
<dbReference type="GO" id="GO:0005524">
    <property type="term" value="F:ATP binding"/>
    <property type="evidence" value="ECO:0007669"/>
    <property type="project" value="UniProtKB-KW"/>
</dbReference>
<dbReference type="InterPro" id="IPR032675">
    <property type="entry name" value="LRR_dom_sf"/>
</dbReference>
<evidence type="ECO:0000313" key="6">
    <source>
        <dbReference type="EMBL" id="SPC87299.1"/>
    </source>
</evidence>
<dbReference type="PANTHER" id="PTHR36766:SF61">
    <property type="entry name" value="NB-ARC DOMAIN DISEASE RESISTANCE PROTEIN"/>
    <property type="match status" value="1"/>
</dbReference>
<evidence type="ECO:0000259" key="5">
    <source>
        <dbReference type="Pfam" id="PF18052"/>
    </source>
</evidence>
<dbReference type="Gene3D" id="3.80.10.10">
    <property type="entry name" value="Ribonuclease Inhibitor"/>
    <property type="match status" value="1"/>
</dbReference>
<dbReference type="Gene3D" id="3.40.50.300">
    <property type="entry name" value="P-loop containing nucleotide triphosphate hydrolases"/>
    <property type="match status" value="1"/>
</dbReference>
<dbReference type="InterPro" id="IPR027417">
    <property type="entry name" value="P-loop_NTPase"/>
</dbReference>
<feature type="domain" description="Disease resistance N-terminal" evidence="5">
    <location>
        <begin position="13"/>
        <end position="99"/>
    </location>
</feature>
<dbReference type="Gene3D" id="1.20.5.4130">
    <property type="match status" value="1"/>
</dbReference>
<dbReference type="GO" id="GO:0043531">
    <property type="term" value="F:ADP binding"/>
    <property type="evidence" value="ECO:0007669"/>
    <property type="project" value="InterPro"/>
</dbReference>
<accession>A0A2N9FK90</accession>
<protein>
    <recommendedName>
        <fullName evidence="5">Disease resistance N-terminal domain-containing protein</fullName>
    </recommendedName>
</protein>
<organism evidence="6">
    <name type="scientific">Fagus sylvatica</name>
    <name type="common">Beechnut</name>
    <dbReference type="NCBI Taxonomy" id="28930"/>
    <lineage>
        <taxon>Eukaryota</taxon>
        <taxon>Viridiplantae</taxon>
        <taxon>Streptophyta</taxon>
        <taxon>Embryophyta</taxon>
        <taxon>Tracheophyta</taxon>
        <taxon>Spermatophyta</taxon>
        <taxon>Magnoliopsida</taxon>
        <taxon>eudicotyledons</taxon>
        <taxon>Gunneridae</taxon>
        <taxon>Pentapetalae</taxon>
        <taxon>rosids</taxon>
        <taxon>fabids</taxon>
        <taxon>Fagales</taxon>
        <taxon>Fagaceae</taxon>
        <taxon>Fagus</taxon>
    </lineage>
</organism>
<dbReference type="PANTHER" id="PTHR36766">
    <property type="entry name" value="PLANT BROAD-SPECTRUM MILDEW RESISTANCE PROTEIN RPW8"/>
    <property type="match status" value="1"/>
</dbReference>
<sequence>MAAKTFVFNIADKLLGKLNSLTYQVACLVWGVESDLEGLEKTLSVIKAVLLDAEEQQFHNQELTVWLGNLREVFYDAQDVLDEFECEALQRQDVETRGSTTRKVCYFFSSSNSLVFRTKMGHQIKEIRDRLEEVAAYRAKFHLSERLENRHVVRGREMSHSFVHASDVIGRDQDKENILQLLMHPVDGDQNVSVISVVGIGGLGKTALAKLDIEKWIELRTLLMGVAFGSKILVTTRSPIVASMMATVSSYNLEGLPHEECLFLFVKCAFDEGQESQHANLVEIGNEMVKKCKGVPLAVKSLGSLLYSKLDKRDWLFVKDNDLWKLNKKEGSMNSLRALRLSNCGNLEFSFEVMQGYTGLRSLVFAKCGGLISLFPILKCLTALEVLYIWDCEKLDLTEGEDNQEEFTMSLRVVGFGEVPQLVALPQWIKQSARTLHYMLINNCPNLTVLPDWLPKLASLSILAFTDCPKLASL</sequence>
<evidence type="ECO:0000256" key="1">
    <source>
        <dbReference type="ARBA" id="ARBA00022737"/>
    </source>
</evidence>